<proteinExistence type="predicted"/>
<evidence type="ECO:0000313" key="2">
    <source>
        <dbReference type="EMBL" id="KAE9332463.1"/>
    </source>
</evidence>
<keyword evidence="3" id="KW-1185">Reference proteome</keyword>
<dbReference type="AlphaFoldDB" id="A0A6A4EUK3"/>
<dbReference type="OrthoDB" id="121349at2759"/>
<dbReference type="EMBL" id="QXFU01000632">
    <property type="protein sequence ID" value="KAE9026610.1"/>
    <property type="molecule type" value="Genomic_DNA"/>
</dbReference>
<gene>
    <name evidence="1" type="ORF">PR002_g10874</name>
    <name evidence="2" type="ORF">PR003_g14509</name>
</gene>
<dbReference type="Proteomes" id="UP000434957">
    <property type="component" value="Unassembled WGS sequence"/>
</dbReference>
<comment type="caution">
    <text evidence="2">The sequence shown here is derived from an EMBL/GenBank/DDBJ whole genome shotgun (WGS) entry which is preliminary data.</text>
</comment>
<name>A0A6A4EUK3_9STRA</name>
<evidence type="ECO:0000313" key="3">
    <source>
        <dbReference type="Proteomes" id="UP000434957"/>
    </source>
</evidence>
<sequence length="31" mass="3557">MIADLLWLRFTGGDVKHWLEAAQTKTQTVRA</sequence>
<accession>A0A6A4EUK3</accession>
<organism evidence="2 3">
    <name type="scientific">Phytophthora rubi</name>
    <dbReference type="NCBI Taxonomy" id="129364"/>
    <lineage>
        <taxon>Eukaryota</taxon>
        <taxon>Sar</taxon>
        <taxon>Stramenopiles</taxon>
        <taxon>Oomycota</taxon>
        <taxon>Peronosporomycetes</taxon>
        <taxon>Peronosporales</taxon>
        <taxon>Peronosporaceae</taxon>
        <taxon>Phytophthora</taxon>
    </lineage>
</organism>
<reference evidence="2 3" key="1">
    <citation type="submission" date="2018-08" db="EMBL/GenBank/DDBJ databases">
        <title>Genomic investigation of the strawberry pathogen Phytophthora fragariae indicates pathogenicity is determined by transcriptional variation in three key races.</title>
        <authorList>
            <person name="Adams T.M."/>
            <person name="Armitage A.D."/>
            <person name="Sobczyk M.K."/>
            <person name="Bates H.J."/>
            <person name="Dunwell J.M."/>
            <person name="Nellist C.F."/>
            <person name="Harrison R.J."/>
        </authorList>
    </citation>
    <scope>NUCLEOTIDE SEQUENCE [LARGE SCALE GENOMIC DNA]</scope>
    <source>
        <strain evidence="1 4">SCRP324</strain>
        <strain evidence="2 3">SCRP333</strain>
    </source>
</reference>
<protein>
    <submittedName>
        <fullName evidence="2">Uncharacterized protein</fullName>
    </submittedName>
</protein>
<evidence type="ECO:0000313" key="4">
    <source>
        <dbReference type="Proteomes" id="UP000435112"/>
    </source>
</evidence>
<dbReference type="Proteomes" id="UP000435112">
    <property type="component" value="Unassembled WGS sequence"/>
</dbReference>
<dbReference type="EMBL" id="QXFT01000964">
    <property type="protein sequence ID" value="KAE9332463.1"/>
    <property type="molecule type" value="Genomic_DNA"/>
</dbReference>
<evidence type="ECO:0000313" key="1">
    <source>
        <dbReference type="EMBL" id="KAE9026610.1"/>
    </source>
</evidence>